<evidence type="ECO:0000256" key="8">
    <source>
        <dbReference type="ARBA" id="ARBA00022741"/>
    </source>
</evidence>
<keyword evidence="10 14" id="KW-0067">ATP-binding</keyword>
<dbReference type="InterPro" id="IPR003660">
    <property type="entry name" value="HAMP_dom"/>
</dbReference>
<evidence type="ECO:0000259" key="15">
    <source>
        <dbReference type="PROSITE" id="PS50109"/>
    </source>
</evidence>
<dbReference type="Pfam" id="PF02518">
    <property type="entry name" value="HATPase_c"/>
    <property type="match status" value="1"/>
</dbReference>
<dbReference type="Gene3D" id="3.30.565.10">
    <property type="entry name" value="Histidine kinase-like ATPase, C-terminal domain"/>
    <property type="match status" value="1"/>
</dbReference>
<keyword evidence="9 14" id="KW-0418">Kinase</keyword>
<feature type="transmembrane region" description="Helical" evidence="14">
    <location>
        <begin position="145"/>
        <end position="168"/>
    </location>
</feature>
<dbReference type="Proteomes" id="UP000663903">
    <property type="component" value="Chromosome"/>
</dbReference>
<dbReference type="SUPFAM" id="SSF47384">
    <property type="entry name" value="Homodimeric domain of signal transducing histidine kinase"/>
    <property type="match status" value="1"/>
</dbReference>
<dbReference type="PANTHER" id="PTHR45436">
    <property type="entry name" value="SENSOR HISTIDINE KINASE YKOH"/>
    <property type="match status" value="1"/>
</dbReference>
<dbReference type="Gene3D" id="1.10.287.130">
    <property type="match status" value="1"/>
</dbReference>
<evidence type="ECO:0000256" key="11">
    <source>
        <dbReference type="ARBA" id="ARBA00022989"/>
    </source>
</evidence>
<keyword evidence="11 14" id="KW-1133">Transmembrane helix</keyword>
<keyword evidence="18" id="KW-1185">Reference proteome</keyword>
<dbReference type="SMART" id="SM00304">
    <property type="entry name" value="HAMP"/>
    <property type="match status" value="1"/>
</dbReference>
<feature type="transmembrane region" description="Helical" evidence="14">
    <location>
        <begin position="14"/>
        <end position="35"/>
    </location>
</feature>
<comment type="subcellular location">
    <subcellularLocation>
        <location evidence="2 14">Cell inner membrane</location>
    </subcellularLocation>
</comment>
<feature type="domain" description="HAMP" evidence="16">
    <location>
        <begin position="169"/>
        <end position="222"/>
    </location>
</feature>
<evidence type="ECO:0000256" key="2">
    <source>
        <dbReference type="ARBA" id="ARBA00004533"/>
    </source>
</evidence>
<dbReference type="Pfam" id="PF00672">
    <property type="entry name" value="HAMP"/>
    <property type="match status" value="1"/>
</dbReference>
<evidence type="ECO:0000256" key="13">
    <source>
        <dbReference type="ARBA" id="ARBA00023136"/>
    </source>
</evidence>
<dbReference type="EMBL" id="CP071796">
    <property type="protein sequence ID" value="QTD44944.1"/>
    <property type="molecule type" value="Genomic_DNA"/>
</dbReference>
<dbReference type="KEGG" id="otd:J1M35_18135"/>
<dbReference type="EC" id="2.7.13.3" evidence="14"/>
<name>A0A975H2M4_9BURK</name>
<dbReference type="PROSITE" id="PS50885">
    <property type="entry name" value="HAMP"/>
    <property type="match status" value="1"/>
</dbReference>
<keyword evidence="5" id="KW-0597">Phosphoprotein</keyword>
<evidence type="ECO:0000256" key="3">
    <source>
        <dbReference type="ARBA" id="ARBA00022475"/>
    </source>
</evidence>
<dbReference type="GO" id="GO:0005886">
    <property type="term" value="C:plasma membrane"/>
    <property type="evidence" value="ECO:0007669"/>
    <property type="project" value="UniProtKB-SubCell"/>
</dbReference>
<sequence length="449" mass="49761">MKKRVNWSLEQRQWLGLAVLTLFGLILVSLVVYFLTASHLSTRRHASLVNMTGLVDHLLQEKTEGVFDGHSPFDRLNDHFSGHSDLSLILFLENGQPIFKTKHIIPEAKAASLDFEIHTPLAATGKLHGRISQDKEADAQLLKHLLLTLAGGSLLGVLVFAFGGLVLIRRGVRPVQHLMTQIQSLDAANLQQRLDDSRQPAELQPLVHQFNQLLQRIEKAYRQLEGFNADVAHELNTPLATLITSTEVALRKQRDAQTLVEIMGSHLEDLQRMSGMIKDMLFLAQVDRGAKARRNPVSSMKQVVSSVAEYHEAALAEAGLSIVIDGDGSGQFDVPLIKRAVSNLLGNATRYAARNSIIMVKILQQPDEMLGITTVNQGIRIAPEQLSKIFDRMYRVEASRTESETHHGLGLSIVAAVARMHDGLIFAASDENQTEIGFSVRAYTDMSQR</sequence>
<dbReference type="InterPro" id="IPR036890">
    <property type="entry name" value="HATPase_C_sf"/>
</dbReference>
<dbReference type="Gene3D" id="6.10.340.10">
    <property type="match status" value="1"/>
</dbReference>
<dbReference type="RefSeq" id="WP_208008673.1">
    <property type="nucleotide sequence ID" value="NZ_CP071796.1"/>
</dbReference>
<evidence type="ECO:0000256" key="9">
    <source>
        <dbReference type="ARBA" id="ARBA00022777"/>
    </source>
</evidence>
<evidence type="ECO:0000256" key="5">
    <source>
        <dbReference type="ARBA" id="ARBA00022553"/>
    </source>
</evidence>
<evidence type="ECO:0000256" key="7">
    <source>
        <dbReference type="ARBA" id="ARBA00022692"/>
    </source>
</evidence>
<evidence type="ECO:0000256" key="12">
    <source>
        <dbReference type="ARBA" id="ARBA00023012"/>
    </source>
</evidence>
<dbReference type="InterPro" id="IPR003661">
    <property type="entry name" value="HisK_dim/P_dom"/>
</dbReference>
<keyword evidence="7 14" id="KW-0812">Transmembrane</keyword>
<keyword evidence="8 14" id="KW-0547">Nucleotide-binding</keyword>
<comment type="catalytic activity">
    <reaction evidence="1 14">
        <text>ATP + protein L-histidine = ADP + protein N-phospho-L-histidine.</text>
        <dbReference type="EC" id="2.7.13.3"/>
    </reaction>
</comment>
<dbReference type="PROSITE" id="PS50109">
    <property type="entry name" value="HIS_KIN"/>
    <property type="match status" value="1"/>
</dbReference>
<dbReference type="SMART" id="SM00387">
    <property type="entry name" value="HATPase_c"/>
    <property type="match status" value="1"/>
</dbReference>
<dbReference type="InterPro" id="IPR006290">
    <property type="entry name" value="CztS_silS_copS"/>
</dbReference>
<accession>A0A975H2M4</accession>
<dbReference type="Pfam" id="PF00512">
    <property type="entry name" value="HisKA"/>
    <property type="match status" value="1"/>
</dbReference>
<dbReference type="GO" id="GO:0000155">
    <property type="term" value="F:phosphorelay sensor kinase activity"/>
    <property type="evidence" value="ECO:0007669"/>
    <property type="project" value="InterPro"/>
</dbReference>
<evidence type="ECO:0000256" key="14">
    <source>
        <dbReference type="RuleBase" id="RU364088"/>
    </source>
</evidence>
<keyword evidence="4 14" id="KW-0997">Cell inner membrane</keyword>
<evidence type="ECO:0000313" key="17">
    <source>
        <dbReference type="EMBL" id="QTD44944.1"/>
    </source>
</evidence>
<evidence type="ECO:0000259" key="16">
    <source>
        <dbReference type="PROSITE" id="PS50885"/>
    </source>
</evidence>
<dbReference type="InterPro" id="IPR036097">
    <property type="entry name" value="HisK_dim/P_sf"/>
</dbReference>
<organism evidence="17 18">
    <name type="scientific">Ottowia testudinis</name>
    <dbReference type="NCBI Taxonomy" id="2816950"/>
    <lineage>
        <taxon>Bacteria</taxon>
        <taxon>Pseudomonadati</taxon>
        <taxon>Pseudomonadota</taxon>
        <taxon>Betaproteobacteria</taxon>
        <taxon>Burkholderiales</taxon>
        <taxon>Comamonadaceae</taxon>
        <taxon>Ottowia</taxon>
    </lineage>
</organism>
<protein>
    <recommendedName>
        <fullName evidence="14">Sensor protein</fullName>
        <ecNumber evidence="14">2.7.13.3</ecNumber>
    </recommendedName>
</protein>
<gene>
    <name evidence="17" type="ORF">J1M35_18135</name>
</gene>
<dbReference type="CDD" id="cd00082">
    <property type="entry name" value="HisKA"/>
    <property type="match status" value="1"/>
</dbReference>
<evidence type="ECO:0000256" key="4">
    <source>
        <dbReference type="ARBA" id="ARBA00022519"/>
    </source>
</evidence>
<feature type="domain" description="Histidine kinase" evidence="15">
    <location>
        <begin position="230"/>
        <end position="448"/>
    </location>
</feature>
<dbReference type="InterPro" id="IPR003594">
    <property type="entry name" value="HATPase_dom"/>
</dbReference>
<evidence type="ECO:0000313" key="18">
    <source>
        <dbReference type="Proteomes" id="UP000663903"/>
    </source>
</evidence>
<reference evidence="17" key="1">
    <citation type="submission" date="2021-03" db="EMBL/GenBank/DDBJ databases">
        <title>Ottowia sp. 27C isolated from the cloaca of a Giant Asian pond turtle (Heosemys grandis).</title>
        <authorList>
            <person name="Spergser J."/>
            <person name="Busse H.-J."/>
        </authorList>
    </citation>
    <scope>NUCLEOTIDE SEQUENCE</scope>
    <source>
        <strain evidence="17">27C</strain>
    </source>
</reference>
<dbReference type="InterPro" id="IPR050428">
    <property type="entry name" value="TCS_sensor_his_kinase"/>
</dbReference>
<dbReference type="SUPFAM" id="SSF55874">
    <property type="entry name" value="ATPase domain of HSP90 chaperone/DNA topoisomerase II/histidine kinase"/>
    <property type="match status" value="1"/>
</dbReference>
<evidence type="ECO:0000256" key="1">
    <source>
        <dbReference type="ARBA" id="ARBA00000085"/>
    </source>
</evidence>
<dbReference type="GO" id="GO:0005524">
    <property type="term" value="F:ATP binding"/>
    <property type="evidence" value="ECO:0007669"/>
    <property type="project" value="UniProtKB-KW"/>
</dbReference>
<dbReference type="AlphaFoldDB" id="A0A975H2M4"/>
<keyword evidence="12 14" id="KW-0902">Two-component regulatory system</keyword>
<proteinExistence type="predicted"/>
<dbReference type="PANTHER" id="PTHR45436:SF9">
    <property type="entry name" value="SENSOR PROTEIN"/>
    <property type="match status" value="1"/>
</dbReference>
<keyword evidence="3 14" id="KW-1003">Cell membrane</keyword>
<evidence type="ECO:0000256" key="6">
    <source>
        <dbReference type="ARBA" id="ARBA00022679"/>
    </source>
</evidence>
<dbReference type="InterPro" id="IPR005467">
    <property type="entry name" value="His_kinase_dom"/>
</dbReference>
<keyword evidence="13 14" id="KW-0472">Membrane</keyword>
<evidence type="ECO:0000256" key="10">
    <source>
        <dbReference type="ARBA" id="ARBA00022840"/>
    </source>
</evidence>
<comment type="function">
    <text evidence="14">Member of a two-component regulatory system.</text>
</comment>
<dbReference type="SMART" id="SM00388">
    <property type="entry name" value="HisKA"/>
    <property type="match status" value="1"/>
</dbReference>
<dbReference type="NCBIfam" id="TIGR01386">
    <property type="entry name" value="cztS_silS_copS"/>
    <property type="match status" value="1"/>
</dbReference>
<keyword evidence="6 14" id="KW-0808">Transferase</keyword>